<dbReference type="PANTHER" id="PTHR36318">
    <property type="entry name" value="OS06G0581300 PROTEIN"/>
    <property type="match status" value="1"/>
</dbReference>
<accession>A0A6L2P2P9</accession>
<proteinExistence type="predicted"/>
<comment type="caution">
    <text evidence="3">The sequence shown here is derived from an EMBL/GenBank/DDBJ whole genome shotgun (WGS) entry which is preliminary data.</text>
</comment>
<dbReference type="PANTHER" id="PTHR36318:SF5">
    <property type="entry name" value="TRANSMEMBRANE PROTEIN"/>
    <property type="match status" value="1"/>
</dbReference>
<protein>
    <submittedName>
        <fullName evidence="3">Uncharacterized protein</fullName>
    </submittedName>
</protein>
<organism evidence="3">
    <name type="scientific">Tanacetum cinerariifolium</name>
    <name type="common">Dalmatian daisy</name>
    <name type="synonym">Chrysanthemum cinerariifolium</name>
    <dbReference type="NCBI Taxonomy" id="118510"/>
    <lineage>
        <taxon>Eukaryota</taxon>
        <taxon>Viridiplantae</taxon>
        <taxon>Streptophyta</taxon>
        <taxon>Embryophyta</taxon>
        <taxon>Tracheophyta</taxon>
        <taxon>Spermatophyta</taxon>
        <taxon>Magnoliopsida</taxon>
        <taxon>eudicotyledons</taxon>
        <taxon>Gunneridae</taxon>
        <taxon>Pentapetalae</taxon>
        <taxon>asterids</taxon>
        <taxon>campanulids</taxon>
        <taxon>Asterales</taxon>
        <taxon>Asteraceae</taxon>
        <taxon>Asteroideae</taxon>
        <taxon>Anthemideae</taxon>
        <taxon>Anthemidinae</taxon>
        <taxon>Tanacetum</taxon>
    </lineage>
</organism>
<reference evidence="3" key="1">
    <citation type="journal article" date="2019" name="Sci. Rep.">
        <title>Draft genome of Tanacetum cinerariifolium, the natural source of mosquito coil.</title>
        <authorList>
            <person name="Yamashiro T."/>
            <person name="Shiraishi A."/>
            <person name="Satake H."/>
            <person name="Nakayama K."/>
        </authorList>
    </citation>
    <scope>NUCLEOTIDE SEQUENCE</scope>
</reference>
<feature type="transmembrane region" description="Helical" evidence="2">
    <location>
        <begin position="518"/>
        <end position="537"/>
    </location>
</feature>
<feature type="region of interest" description="Disordered" evidence="1">
    <location>
        <begin position="220"/>
        <end position="246"/>
    </location>
</feature>
<evidence type="ECO:0000256" key="1">
    <source>
        <dbReference type="SAM" id="MobiDB-lite"/>
    </source>
</evidence>
<gene>
    <name evidence="3" type="ORF">Tci_063877</name>
</gene>
<evidence type="ECO:0000313" key="3">
    <source>
        <dbReference type="EMBL" id="GEU91899.1"/>
    </source>
</evidence>
<dbReference type="InterPro" id="IPR009943">
    <property type="entry name" value="DUF1475"/>
</dbReference>
<keyword evidence="2" id="KW-0812">Transmembrane</keyword>
<feature type="transmembrane region" description="Helical" evidence="2">
    <location>
        <begin position="363"/>
        <end position="385"/>
    </location>
</feature>
<dbReference type="Pfam" id="PF07343">
    <property type="entry name" value="DUF1475"/>
    <property type="match status" value="1"/>
</dbReference>
<feature type="transmembrane region" description="Helical" evidence="2">
    <location>
        <begin position="318"/>
        <end position="351"/>
    </location>
</feature>
<sequence length="574" mass="66050">MSRDVIMVCSTIRIPLLYPDEYSQWCERFMIYLEEQMDGELMIHSIKYGEHPLPVVAQASLSKTTPNVPPPLKDKSMWTAGEKNIRKINQLWDALERHMFGSEYGKQDRKAAVLYEYETFKSTEGELLLNTYIRNYKMEIVRTLMRQTKNLMDINIDALYNILKQNQNDVNEEMGYKKKVVAVTSDPLALFAEKTKITALLAKAFNRKKYYVKPTNNNLRTSSASTSANKKPVYVKSEQDKEDKKDYEKKRYMSKVKRYNCKKECHFAKDCKKAKVKDYNYYKTKMLLAKKDIDEQVLFVEDQAWMESSSDSDQTIGFTMAASALSVVVALKTVFSILACVMVAALAYGLVMDRFYSCLDPHARWMQVALIGFCVDISAIGAWFFYKESRWIVRVVFLFILFWFGSATICGYIALLLFKLSPEESLKDPIYFVLAKHEKRDDMGHTRGPSVITARVIFAALGCLMVGAVIYALIGDGFPFQTRIFTPCMITTSTDNYIHVVVFSVWIAYKESSSLSTFIWIILFVCFGSIALCSYILRELFYLSLDQPIYLILFNKSNRDAHPGNPLLMEHTNV</sequence>
<dbReference type="AlphaFoldDB" id="A0A6L2P2P9"/>
<keyword evidence="2" id="KW-1133">Transmembrane helix</keyword>
<feature type="compositionally biased region" description="Basic and acidic residues" evidence="1">
    <location>
        <begin position="237"/>
        <end position="246"/>
    </location>
</feature>
<name>A0A6L2P2P9_TANCI</name>
<evidence type="ECO:0000256" key="2">
    <source>
        <dbReference type="SAM" id="Phobius"/>
    </source>
</evidence>
<feature type="transmembrane region" description="Helical" evidence="2">
    <location>
        <begin position="391"/>
        <end position="418"/>
    </location>
</feature>
<keyword evidence="2" id="KW-0472">Membrane</keyword>
<dbReference type="EMBL" id="BKCJ010010509">
    <property type="protein sequence ID" value="GEU91899.1"/>
    <property type="molecule type" value="Genomic_DNA"/>
</dbReference>
<feature type="transmembrane region" description="Helical" evidence="2">
    <location>
        <begin position="452"/>
        <end position="474"/>
    </location>
</feature>
<feature type="compositionally biased region" description="Polar residues" evidence="1">
    <location>
        <begin position="220"/>
        <end position="229"/>
    </location>
</feature>